<dbReference type="PANTHER" id="PTHR21089:SF1">
    <property type="entry name" value="BIFUNCTIONAL 3-DEHYDROQUINATE DEHYDRATASE_SHIKIMATE DEHYDROGENASE, CHLOROPLASTIC"/>
    <property type="match status" value="1"/>
</dbReference>
<comment type="caution">
    <text evidence="15">The sequence shown here is derived from an EMBL/GenBank/DDBJ whole genome shotgun (WGS) entry which is preliminary data.</text>
</comment>
<dbReference type="InterPro" id="IPR027417">
    <property type="entry name" value="P-loop_NTPase"/>
</dbReference>
<feature type="binding site" evidence="13">
    <location>
        <position position="240"/>
    </location>
    <ligand>
        <name>shikimate</name>
        <dbReference type="ChEBI" id="CHEBI:36208"/>
    </ligand>
</feature>
<name>A0A9J6NWM1_9CLOT</name>
<sequence>MKNKFNYGLIGKKLTHSFSPFIHNEFFKAQGIAGEYKLYEFDRDDIENKLQYFDDIGVIGINVTIPYKQDVMKFIDEISEEVKSIGAVNTIKFKDGKSTGYNTDYLGIKETFIINNVTVKEKKVIILGTGGASKAVIACLEDMGVRDIVLISRNPDSVISTYKVDSYENLHRYNSYEILINTTPVGMFPIIDVSPIEEKYIKGREFIFDLIYNPSRTRFLQYAMKNGVKCSNGLYMLVIQGLKSEEIWNEIIIPPDAVKEIFDICLKEKNSEKNIVLIGMPGSGKSTIGRIMSGKLGLKLIDCDEMIEKKAGKSISEIFKDGEDYFRNIEEEVLKEISMEKRCIISTGGGAIKREENIFSMKYNGTIYFIDRDVDKIYNDIQGNNHRPLVEKKEQLVKLYNERKDIYEEVCDFLIDNNGNIDDTINSIMREEGKV</sequence>
<dbReference type="SUPFAM" id="SSF53223">
    <property type="entry name" value="Aminoacid dehydrogenase-like, N-terminal domain"/>
    <property type="match status" value="1"/>
</dbReference>
<accession>A0A9J6NWM1</accession>
<keyword evidence="12" id="KW-0479">Metal-binding</keyword>
<evidence type="ECO:0000256" key="12">
    <source>
        <dbReference type="HAMAP-Rule" id="MF_00109"/>
    </source>
</evidence>
<dbReference type="CDD" id="cd00464">
    <property type="entry name" value="SK"/>
    <property type="match status" value="1"/>
</dbReference>
<keyword evidence="4 12" id="KW-0808">Transferase</keyword>
<dbReference type="NCBIfam" id="TIGR00507">
    <property type="entry name" value="aroE"/>
    <property type="match status" value="1"/>
</dbReference>
<dbReference type="PRINTS" id="PR01100">
    <property type="entry name" value="SHIKIMTKNASE"/>
</dbReference>
<feature type="binding site" evidence="13">
    <location>
        <position position="210"/>
    </location>
    <ligand>
        <name>NADP(+)</name>
        <dbReference type="ChEBI" id="CHEBI:58349"/>
    </ligand>
</feature>
<feature type="binding site" evidence="13">
    <location>
        <position position="89"/>
    </location>
    <ligand>
        <name>shikimate</name>
        <dbReference type="ChEBI" id="CHEBI:36208"/>
    </ligand>
</feature>
<evidence type="ECO:0000256" key="9">
    <source>
        <dbReference type="ARBA" id="ARBA00023002"/>
    </source>
</evidence>
<comment type="similarity">
    <text evidence="12">Belongs to the shikimate kinase family.</text>
</comment>
<dbReference type="GO" id="GO:0050661">
    <property type="term" value="F:NADP binding"/>
    <property type="evidence" value="ECO:0007669"/>
    <property type="project" value="InterPro"/>
</dbReference>
<keyword evidence="8 13" id="KW-0521">NADP</keyword>
<reference evidence="15" key="1">
    <citation type="journal article" date="2021" name="mSystems">
        <title>Bacteria and Archaea Synergistically Convert Glycine Betaine to Biogenic Methane in the Formosa Cold Seep of the South China Sea.</title>
        <authorList>
            <person name="Li L."/>
            <person name="Zhang W."/>
            <person name="Zhang S."/>
            <person name="Song L."/>
            <person name="Sun Q."/>
            <person name="Zhang H."/>
            <person name="Xiang H."/>
            <person name="Dong X."/>
        </authorList>
    </citation>
    <scope>NUCLEOTIDE SEQUENCE</scope>
    <source>
        <strain evidence="15">ZWT</strain>
    </source>
</reference>
<comment type="subunit">
    <text evidence="13">Homodimer.</text>
</comment>
<reference evidence="15" key="2">
    <citation type="submission" date="2021-04" db="EMBL/GenBank/DDBJ databases">
        <authorList>
            <person name="Dong X."/>
        </authorList>
    </citation>
    <scope>NUCLEOTIDE SEQUENCE</scope>
    <source>
        <strain evidence="15">ZWT</strain>
    </source>
</reference>
<dbReference type="PROSITE" id="PS01128">
    <property type="entry name" value="SHIKIMATE_KINASE"/>
    <property type="match status" value="1"/>
</dbReference>
<evidence type="ECO:0000256" key="7">
    <source>
        <dbReference type="ARBA" id="ARBA00022840"/>
    </source>
</evidence>
<evidence type="ECO:0000256" key="8">
    <source>
        <dbReference type="ARBA" id="ARBA00022857"/>
    </source>
</evidence>
<dbReference type="GO" id="GO:0019632">
    <property type="term" value="P:shikimate metabolic process"/>
    <property type="evidence" value="ECO:0007669"/>
    <property type="project" value="InterPro"/>
</dbReference>
<comment type="subcellular location">
    <subcellularLocation>
        <location evidence="12">Cytoplasm</location>
    </subcellularLocation>
</comment>
<dbReference type="HAMAP" id="MF_00109">
    <property type="entry name" value="Shikimate_kinase"/>
    <property type="match status" value="1"/>
</dbReference>
<protein>
    <recommendedName>
        <fullName evidence="12 13">Multifunctional fusion protein</fullName>
    </recommendedName>
    <domain>
        <recommendedName>
            <fullName evidence="12">Shikimate kinase</fullName>
            <shortName evidence="12">SK</shortName>
            <ecNumber evidence="12">2.7.1.71</ecNumber>
        </recommendedName>
    </domain>
    <domain>
        <recommendedName>
            <fullName evidence="13">Shikimate dehydrogenase (NADP(+))</fullName>
            <shortName evidence="13">SDH</shortName>
            <ecNumber evidence="13">1.1.1.25</ecNumber>
        </recommendedName>
    </domain>
</protein>
<feature type="binding site" evidence="12">
    <location>
        <position position="349"/>
    </location>
    <ligand>
        <name>substrate</name>
    </ligand>
</feature>
<dbReference type="GO" id="GO:0009423">
    <property type="term" value="P:chorismate biosynthetic process"/>
    <property type="evidence" value="ECO:0007669"/>
    <property type="project" value="UniProtKB-UniRule"/>
</dbReference>
<dbReference type="InterPro" id="IPR036291">
    <property type="entry name" value="NAD(P)-bd_dom_sf"/>
</dbReference>
<comment type="function">
    <text evidence="12">Catalyzes the specific phosphorylation of the 3-hydroxyl group of shikimic acid using ATP as a cosubstrate.</text>
</comment>
<dbReference type="AlphaFoldDB" id="A0A9J6NWM1"/>
<dbReference type="EMBL" id="JAGSOJ010000001">
    <property type="protein sequence ID" value="MCM1988398.1"/>
    <property type="molecule type" value="Genomic_DNA"/>
</dbReference>
<feature type="binding site" evidence="12">
    <location>
        <position position="387"/>
    </location>
    <ligand>
        <name>ATP</name>
        <dbReference type="ChEBI" id="CHEBI:30616"/>
    </ligand>
</feature>
<feature type="binding site" evidence="13">
    <location>
        <position position="64"/>
    </location>
    <ligand>
        <name>shikimate</name>
        <dbReference type="ChEBI" id="CHEBI:36208"/>
    </ligand>
</feature>
<dbReference type="GO" id="GO:0009073">
    <property type="term" value="P:aromatic amino acid family biosynthetic process"/>
    <property type="evidence" value="ECO:0007669"/>
    <property type="project" value="UniProtKB-KW"/>
</dbReference>
<keyword evidence="9 13" id="KW-0560">Oxidoreductase</keyword>
<dbReference type="InterPro" id="IPR022893">
    <property type="entry name" value="Shikimate_DH_fam"/>
</dbReference>
<comment type="caution">
    <text evidence="12">Lacks conserved residue(s) required for the propagation of feature annotation.</text>
</comment>
<keyword evidence="3 12" id="KW-0028">Amino-acid biosynthesis</keyword>
<comment type="catalytic activity">
    <reaction evidence="11 12">
        <text>shikimate + ATP = 3-phosphoshikimate + ADP + H(+)</text>
        <dbReference type="Rhea" id="RHEA:13121"/>
        <dbReference type="ChEBI" id="CHEBI:15378"/>
        <dbReference type="ChEBI" id="CHEBI:30616"/>
        <dbReference type="ChEBI" id="CHEBI:36208"/>
        <dbReference type="ChEBI" id="CHEBI:145989"/>
        <dbReference type="ChEBI" id="CHEBI:456216"/>
        <dbReference type="EC" id="2.7.1.71"/>
    </reaction>
</comment>
<organism evidence="15 16">
    <name type="scientific">Oceanirhabdus seepicola</name>
    <dbReference type="NCBI Taxonomy" id="2828781"/>
    <lineage>
        <taxon>Bacteria</taxon>
        <taxon>Bacillati</taxon>
        <taxon>Bacillota</taxon>
        <taxon>Clostridia</taxon>
        <taxon>Eubacteriales</taxon>
        <taxon>Clostridiaceae</taxon>
        <taxon>Oceanirhabdus</taxon>
    </lineage>
</organism>
<keyword evidence="7 12" id="KW-0067">ATP-binding</keyword>
<feature type="active site" description="Proton acceptor" evidence="13">
    <location>
        <position position="68"/>
    </location>
</feature>
<dbReference type="HAMAP" id="MF_00222">
    <property type="entry name" value="Shikimate_DH_AroE"/>
    <property type="match status" value="1"/>
</dbReference>
<dbReference type="GO" id="GO:0004765">
    <property type="term" value="F:shikimate kinase activity"/>
    <property type="evidence" value="ECO:0007669"/>
    <property type="project" value="UniProtKB-UniRule"/>
</dbReference>
<dbReference type="GO" id="GO:0005524">
    <property type="term" value="F:ATP binding"/>
    <property type="evidence" value="ECO:0007669"/>
    <property type="project" value="UniProtKB-UniRule"/>
</dbReference>
<comment type="cofactor">
    <cofactor evidence="12">
        <name>Mg(2+)</name>
        <dbReference type="ChEBI" id="CHEBI:18420"/>
    </cofactor>
    <text evidence="12">Binds 1 Mg(2+) ion per subunit.</text>
</comment>
<feature type="binding site" evidence="12">
    <location>
        <begin position="282"/>
        <end position="287"/>
    </location>
    <ligand>
        <name>ATP</name>
        <dbReference type="ChEBI" id="CHEBI:30616"/>
    </ligand>
</feature>
<dbReference type="GO" id="GO:0008652">
    <property type="term" value="P:amino acid biosynthetic process"/>
    <property type="evidence" value="ECO:0007669"/>
    <property type="project" value="UniProtKB-KW"/>
</dbReference>
<comment type="subunit">
    <text evidence="12">Monomer.</text>
</comment>
<evidence type="ECO:0000256" key="13">
    <source>
        <dbReference type="HAMAP-Rule" id="MF_00222"/>
    </source>
</evidence>
<feature type="binding site" evidence="13">
    <location>
        <position position="80"/>
    </location>
    <ligand>
        <name>NADP(+)</name>
        <dbReference type="ChEBI" id="CHEBI:58349"/>
    </ligand>
</feature>
<feature type="binding site" evidence="12">
    <location>
        <position position="327"/>
    </location>
    <ligand>
        <name>substrate</name>
    </ligand>
</feature>
<feature type="binding site" evidence="13">
    <location>
        <position position="104"/>
    </location>
    <ligand>
        <name>shikimate</name>
        <dbReference type="ChEBI" id="CHEBI:36208"/>
    </ligand>
</feature>
<dbReference type="GO" id="GO:0000287">
    <property type="term" value="F:magnesium ion binding"/>
    <property type="evidence" value="ECO:0007669"/>
    <property type="project" value="UniProtKB-UniRule"/>
</dbReference>
<dbReference type="PANTHER" id="PTHR21089">
    <property type="entry name" value="SHIKIMATE DEHYDROGENASE"/>
    <property type="match status" value="1"/>
</dbReference>
<dbReference type="Proteomes" id="UP001056429">
    <property type="component" value="Unassembled WGS sequence"/>
</dbReference>
<dbReference type="InterPro" id="IPR023000">
    <property type="entry name" value="Shikimate_kinase_CS"/>
</dbReference>
<evidence type="ECO:0000256" key="10">
    <source>
        <dbReference type="ARBA" id="ARBA00023141"/>
    </source>
</evidence>
<keyword evidence="12" id="KW-0460">Magnesium</keyword>
<evidence type="ECO:0000256" key="1">
    <source>
        <dbReference type="ARBA" id="ARBA00004842"/>
    </source>
</evidence>
<dbReference type="EC" id="1.1.1.25" evidence="13"/>
<keyword evidence="5 12" id="KW-0547">Nucleotide-binding</keyword>
<dbReference type="Gene3D" id="3.40.50.10860">
    <property type="entry name" value="Leucine Dehydrogenase, chain A, domain 1"/>
    <property type="match status" value="1"/>
</dbReference>
<feature type="binding site" evidence="12">
    <location>
        <position position="304"/>
    </location>
    <ligand>
        <name>substrate</name>
    </ligand>
</feature>
<dbReference type="GO" id="GO:0004764">
    <property type="term" value="F:shikimate 3-dehydrogenase (NADP+) activity"/>
    <property type="evidence" value="ECO:0007669"/>
    <property type="project" value="UniProtKB-UniRule"/>
</dbReference>
<evidence type="ECO:0000313" key="16">
    <source>
        <dbReference type="Proteomes" id="UP001056429"/>
    </source>
</evidence>
<evidence type="ECO:0000256" key="2">
    <source>
        <dbReference type="ARBA" id="ARBA00004871"/>
    </source>
</evidence>
<dbReference type="RefSeq" id="WP_250857267.1">
    <property type="nucleotide sequence ID" value="NZ_JAGSOJ010000001.1"/>
</dbReference>
<keyword evidence="6 12" id="KW-0418">Kinase</keyword>
<feature type="binding site" evidence="13">
    <location>
        <position position="212"/>
    </location>
    <ligand>
        <name>shikimate</name>
        <dbReference type="ChEBI" id="CHEBI:36208"/>
    </ligand>
</feature>
<evidence type="ECO:0000313" key="15">
    <source>
        <dbReference type="EMBL" id="MCM1988398.1"/>
    </source>
</evidence>
<dbReference type="Gene3D" id="3.40.50.720">
    <property type="entry name" value="NAD(P)-binding Rossmann-like Domain"/>
    <property type="match status" value="1"/>
</dbReference>
<dbReference type="Pfam" id="PF08501">
    <property type="entry name" value="Shikimate_dh_N"/>
    <property type="match status" value="1"/>
</dbReference>
<feature type="binding site" evidence="12">
    <location>
        <position position="286"/>
    </location>
    <ligand>
        <name>Mg(2+)</name>
        <dbReference type="ChEBI" id="CHEBI:18420"/>
    </ligand>
</feature>
<comment type="pathway">
    <text evidence="1 12">Metabolic intermediate biosynthesis; chorismate biosynthesis; chorismate from D-erythrose 4-phosphate and phosphoenolpyruvate: step 5/7.</text>
</comment>
<keyword evidence="10 12" id="KW-0057">Aromatic amino acid biosynthesis</keyword>
<dbReference type="EC" id="2.7.1.71" evidence="12"/>
<dbReference type="Gene3D" id="3.40.50.300">
    <property type="entry name" value="P-loop containing nucleotide triphosphate hydrolases"/>
    <property type="match status" value="1"/>
</dbReference>
<feature type="binding site" evidence="13">
    <location>
        <position position="233"/>
    </location>
    <ligand>
        <name>NADP(+)</name>
        <dbReference type="ChEBI" id="CHEBI:58349"/>
    </ligand>
</feature>
<dbReference type="InterPro" id="IPR031322">
    <property type="entry name" value="Shikimate/glucono_kinase"/>
</dbReference>
<feature type="binding site" evidence="12">
    <location>
        <position position="403"/>
    </location>
    <ligand>
        <name>substrate</name>
    </ligand>
</feature>
<gene>
    <name evidence="13 15" type="primary">aroE</name>
    <name evidence="12" type="synonym">aroK</name>
    <name evidence="15" type="ORF">KDK92_01490</name>
</gene>
<comment type="catalytic activity">
    <reaction evidence="13">
        <text>shikimate + NADP(+) = 3-dehydroshikimate + NADPH + H(+)</text>
        <dbReference type="Rhea" id="RHEA:17737"/>
        <dbReference type="ChEBI" id="CHEBI:15378"/>
        <dbReference type="ChEBI" id="CHEBI:16630"/>
        <dbReference type="ChEBI" id="CHEBI:36208"/>
        <dbReference type="ChEBI" id="CHEBI:57783"/>
        <dbReference type="ChEBI" id="CHEBI:58349"/>
        <dbReference type="EC" id="1.1.1.25"/>
    </reaction>
</comment>
<dbReference type="InterPro" id="IPR011342">
    <property type="entry name" value="Shikimate_DH"/>
</dbReference>
<dbReference type="Pfam" id="PF01202">
    <property type="entry name" value="SKI"/>
    <property type="match status" value="1"/>
</dbReference>
<comment type="similarity">
    <text evidence="13">Belongs to the shikimate dehydrogenase family.</text>
</comment>
<evidence type="ECO:0000256" key="3">
    <source>
        <dbReference type="ARBA" id="ARBA00022605"/>
    </source>
</evidence>
<proteinExistence type="inferred from homology"/>
<evidence type="ECO:0000259" key="14">
    <source>
        <dbReference type="Pfam" id="PF08501"/>
    </source>
</evidence>
<comment type="function">
    <text evidence="13">Involved in the biosynthesis of the chorismate, which leads to the biosynthesis of aromatic amino acids. Catalyzes the reversible NADPH linked reduction of 3-dehydroshikimate (DHSA) to yield shikimate (SA).</text>
</comment>
<feature type="domain" description="Shikimate dehydrogenase substrate binding N-terminal" evidence="14">
    <location>
        <begin position="9"/>
        <end position="91"/>
    </location>
</feature>
<dbReference type="SUPFAM" id="SSF51735">
    <property type="entry name" value="NAD(P)-binding Rossmann-fold domains"/>
    <property type="match status" value="1"/>
</dbReference>
<dbReference type="InterPro" id="IPR013708">
    <property type="entry name" value="Shikimate_DH-bd_N"/>
</dbReference>
<dbReference type="GO" id="GO:0005829">
    <property type="term" value="C:cytosol"/>
    <property type="evidence" value="ECO:0007669"/>
    <property type="project" value="TreeGrafter"/>
</dbReference>
<keyword evidence="12" id="KW-0963">Cytoplasm</keyword>
<dbReference type="InterPro" id="IPR046346">
    <property type="entry name" value="Aminoacid_DH-like_N_sf"/>
</dbReference>
<evidence type="ECO:0000256" key="6">
    <source>
        <dbReference type="ARBA" id="ARBA00022777"/>
    </source>
</evidence>
<feature type="binding site" evidence="13">
    <location>
        <begin position="17"/>
        <end position="19"/>
    </location>
    <ligand>
        <name>shikimate</name>
        <dbReference type="ChEBI" id="CHEBI:36208"/>
    </ligand>
</feature>
<dbReference type="SUPFAM" id="SSF52540">
    <property type="entry name" value="P-loop containing nucleoside triphosphate hydrolases"/>
    <property type="match status" value="1"/>
</dbReference>
<dbReference type="InterPro" id="IPR000623">
    <property type="entry name" value="Shikimate_kinase/TSH1"/>
</dbReference>
<evidence type="ECO:0000256" key="4">
    <source>
        <dbReference type="ARBA" id="ARBA00022679"/>
    </source>
</evidence>
<evidence type="ECO:0000256" key="5">
    <source>
        <dbReference type="ARBA" id="ARBA00022741"/>
    </source>
</evidence>
<evidence type="ECO:0000256" key="11">
    <source>
        <dbReference type="ARBA" id="ARBA00048567"/>
    </source>
</evidence>
<keyword evidence="16" id="KW-1185">Reference proteome</keyword>
<comment type="pathway">
    <text evidence="2 13">Metabolic intermediate biosynthesis; chorismate biosynthesis; chorismate from D-erythrose 4-phosphate and phosphoenolpyruvate: step 4/7.</text>
</comment>
<dbReference type="CDD" id="cd01065">
    <property type="entry name" value="NAD_bind_Shikimate_DH"/>
    <property type="match status" value="1"/>
</dbReference>